<name>A0AAN1LAN6_9RHOB</name>
<evidence type="ECO:0000313" key="3">
    <source>
        <dbReference type="Proteomes" id="UP000218606"/>
    </source>
</evidence>
<evidence type="ECO:0000256" key="1">
    <source>
        <dbReference type="SAM" id="MobiDB-lite"/>
    </source>
</evidence>
<dbReference type="RefSeq" id="WP_096871554.1">
    <property type="nucleotide sequence ID" value="NZ_CP010715.1"/>
</dbReference>
<proteinExistence type="predicted"/>
<feature type="compositionally biased region" description="Polar residues" evidence="1">
    <location>
        <begin position="1"/>
        <end position="13"/>
    </location>
</feature>
<reference evidence="2 3" key="1">
    <citation type="journal article" date="2017" name="Front. Microbiol.">
        <title>Phaeobacter piscinae sp. nov., a species of the Roseobacter group and potential aquaculture probiont.</title>
        <authorList>
            <person name="Sonnenschein E.C."/>
            <person name="Phippen C.B.W."/>
            <person name="Nielsen K.F."/>
            <person name="Mateiu R.V."/>
            <person name="Melchiorsen J."/>
            <person name="Gram L."/>
            <person name="Overmann J."/>
            <person name="Freese H.M."/>
        </authorList>
    </citation>
    <scope>NUCLEOTIDE SEQUENCE [LARGE SCALE GENOMIC DNA]</scope>
    <source>
        <strain evidence="2 3">P13</strain>
    </source>
</reference>
<feature type="compositionally biased region" description="Basic and acidic residues" evidence="1">
    <location>
        <begin position="14"/>
        <end position="28"/>
    </location>
</feature>
<organism evidence="2 3">
    <name type="scientific">Phaeobacter piscinae</name>
    <dbReference type="NCBI Taxonomy" id="1580596"/>
    <lineage>
        <taxon>Bacteria</taxon>
        <taxon>Pseudomonadati</taxon>
        <taxon>Pseudomonadota</taxon>
        <taxon>Alphaproteobacteria</taxon>
        <taxon>Rhodobacterales</taxon>
        <taxon>Roseobacteraceae</taxon>
        <taxon>Phaeobacter</taxon>
    </lineage>
</organism>
<dbReference type="AlphaFoldDB" id="A0AAN1LAN6"/>
<evidence type="ECO:0008006" key="4">
    <source>
        <dbReference type="Google" id="ProtNLM"/>
    </source>
</evidence>
<dbReference type="Proteomes" id="UP000218606">
    <property type="component" value="Chromosome"/>
</dbReference>
<protein>
    <recommendedName>
        <fullName evidence="4">Mobilization protein</fullName>
    </recommendedName>
</protein>
<dbReference type="EMBL" id="CP010767">
    <property type="protein sequence ID" value="ATG43758.1"/>
    <property type="molecule type" value="Genomic_DNA"/>
</dbReference>
<accession>A0AAN1LAN6</accession>
<feature type="region of interest" description="Disordered" evidence="1">
    <location>
        <begin position="1"/>
        <end position="28"/>
    </location>
</feature>
<gene>
    <name evidence="2" type="ORF">PhaeoP13_01822</name>
</gene>
<evidence type="ECO:0000313" key="2">
    <source>
        <dbReference type="EMBL" id="ATG43758.1"/>
    </source>
</evidence>
<sequence length="83" mass="9556">MASLKSQIEQTQQRLRDLQAKERKQKRKDETRRLILYGAAALALLDDFEGDQRNRFLTRLNSKITCSADRGFLGLKKLSNSSD</sequence>